<dbReference type="AlphaFoldDB" id="A0A501WMJ6"/>
<organism evidence="1 2">
    <name type="scientific">Amaricoccus solimangrovi</name>
    <dbReference type="NCBI Taxonomy" id="2589815"/>
    <lineage>
        <taxon>Bacteria</taxon>
        <taxon>Pseudomonadati</taxon>
        <taxon>Pseudomonadota</taxon>
        <taxon>Alphaproteobacteria</taxon>
        <taxon>Rhodobacterales</taxon>
        <taxon>Paracoccaceae</taxon>
        <taxon>Amaricoccus</taxon>
    </lineage>
</organism>
<reference evidence="1 2" key="1">
    <citation type="submission" date="2019-06" db="EMBL/GenBank/DDBJ databases">
        <title>A novel bacterium of genus Amaricoccus, isolated from marine sediment.</title>
        <authorList>
            <person name="Huang H."/>
            <person name="Mo K."/>
            <person name="Hu Y."/>
        </authorList>
    </citation>
    <scope>NUCLEOTIDE SEQUENCE [LARGE SCALE GENOMIC DNA]</scope>
    <source>
        <strain evidence="1 2">HB172011</strain>
    </source>
</reference>
<proteinExistence type="predicted"/>
<dbReference type="Proteomes" id="UP000319255">
    <property type="component" value="Unassembled WGS sequence"/>
</dbReference>
<evidence type="ECO:0000313" key="2">
    <source>
        <dbReference type="Proteomes" id="UP000319255"/>
    </source>
</evidence>
<comment type="caution">
    <text evidence="1">The sequence shown here is derived from an EMBL/GenBank/DDBJ whole genome shotgun (WGS) entry which is preliminary data.</text>
</comment>
<protein>
    <submittedName>
        <fullName evidence="1">(2Fe-2S)-binding protein</fullName>
    </submittedName>
</protein>
<sequence>MIVCSCAHISDRDIHQAIDWMRDADPYTLITPGKIYRALGKTPECGACIRLFVDKMRSNDKLGVPAELRDLRRRARLATVPE</sequence>
<keyword evidence="2" id="KW-1185">Reference proteome</keyword>
<evidence type="ECO:0000313" key="1">
    <source>
        <dbReference type="EMBL" id="TPE49414.1"/>
    </source>
</evidence>
<accession>A0A501WMJ6</accession>
<name>A0A501WMJ6_9RHOB</name>
<dbReference type="Gene3D" id="1.10.10.1100">
    <property type="entry name" value="BFD-like [2Fe-2S]-binding domain"/>
    <property type="match status" value="1"/>
</dbReference>
<dbReference type="RefSeq" id="WP_140454935.1">
    <property type="nucleotide sequence ID" value="NZ_VFRP01000015.1"/>
</dbReference>
<gene>
    <name evidence="1" type="ORF">FJM51_14925</name>
</gene>
<dbReference type="EMBL" id="VFRP01000015">
    <property type="protein sequence ID" value="TPE49414.1"/>
    <property type="molecule type" value="Genomic_DNA"/>
</dbReference>
<dbReference type="OrthoDB" id="7428628at2"/>
<dbReference type="InterPro" id="IPR041854">
    <property type="entry name" value="BFD-like_2Fe2S-bd_dom_sf"/>
</dbReference>